<keyword evidence="4" id="KW-0804">Transcription</keyword>
<dbReference type="Proteomes" id="UP000641588">
    <property type="component" value="Unassembled WGS sequence"/>
</dbReference>
<sequence length="296" mass="33211">MNLHALRVFHSVALFGSVTKAANELHISQPAVTLQLRNLEKELGVHLVVPHGRGIALTYAGEELEKLSHKLFAVEREITARMEEIVTGIRGELIIAATYLPANKLLPKWIAAFKKAHEHVSIKLITLNTRDAIDKLSKHEADVAVIGGGWEIPGIRWEHLGDDELWFIVHPGHPLAEQEISLQEMMNETFVIREEGSSTRERFLSMCRTYNVNQPKIGMQFSGLNETITAVMAGYGANLISAMAVQDYIQRGEVARVYVKHVDLQRPIAICTLEDNVPTPITQQFIEFIRQNLTVV</sequence>
<proteinExistence type="inferred from homology"/>
<evidence type="ECO:0000256" key="4">
    <source>
        <dbReference type="ARBA" id="ARBA00023163"/>
    </source>
</evidence>
<dbReference type="Gene3D" id="1.10.10.10">
    <property type="entry name" value="Winged helix-like DNA-binding domain superfamily/Winged helix DNA-binding domain"/>
    <property type="match status" value="1"/>
</dbReference>
<dbReference type="PANTHER" id="PTHR30126">
    <property type="entry name" value="HTH-TYPE TRANSCRIPTIONAL REGULATOR"/>
    <property type="match status" value="1"/>
</dbReference>
<evidence type="ECO:0000256" key="3">
    <source>
        <dbReference type="ARBA" id="ARBA00023125"/>
    </source>
</evidence>
<dbReference type="EMBL" id="WHOD01000087">
    <property type="protein sequence ID" value="NOU95948.1"/>
    <property type="molecule type" value="Genomic_DNA"/>
</dbReference>
<dbReference type="PRINTS" id="PR00039">
    <property type="entry name" value="HTHLYSR"/>
</dbReference>
<keyword evidence="3" id="KW-0238">DNA-binding</keyword>
<feature type="domain" description="HTH lysR-type" evidence="5">
    <location>
        <begin position="1"/>
        <end position="58"/>
    </location>
</feature>
<evidence type="ECO:0000313" key="7">
    <source>
        <dbReference type="Proteomes" id="UP000641588"/>
    </source>
</evidence>
<dbReference type="GO" id="GO:0003700">
    <property type="term" value="F:DNA-binding transcription factor activity"/>
    <property type="evidence" value="ECO:0007669"/>
    <property type="project" value="InterPro"/>
</dbReference>
<keyword evidence="2" id="KW-0805">Transcription regulation</keyword>
<dbReference type="PANTHER" id="PTHR30126:SF39">
    <property type="entry name" value="HTH-TYPE TRANSCRIPTIONAL REGULATOR CYSL"/>
    <property type="match status" value="1"/>
</dbReference>
<comment type="similarity">
    <text evidence="1">Belongs to the LysR transcriptional regulatory family.</text>
</comment>
<evidence type="ECO:0000259" key="5">
    <source>
        <dbReference type="PROSITE" id="PS50931"/>
    </source>
</evidence>
<dbReference type="GO" id="GO:0000976">
    <property type="term" value="F:transcription cis-regulatory region binding"/>
    <property type="evidence" value="ECO:0007669"/>
    <property type="project" value="TreeGrafter"/>
</dbReference>
<keyword evidence="7" id="KW-1185">Reference proteome</keyword>
<name>A0A972K3I4_9BACL</name>
<dbReference type="InterPro" id="IPR036388">
    <property type="entry name" value="WH-like_DNA-bd_sf"/>
</dbReference>
<dbReference type="SUPFAM" id="SSF46785">
    <property type="entry name" value="Winged helix' DNA-binding domain"/>
    <property type="match status" value="1"/>
</dbReference>
<dbReference type="Gene3D" id="3.40.190.290">
    <property type="match status" value="1"/>
</dbReference>
<comment type="caution">
    <text evidence="6">The sequence shown here is derived from an EMBL/GenBank/DDBJ whole genome shotgun (WGS) entry which is preliminary data.</text>
</comment>
<dbReference type="Pfam" id="PF03466">
    <property type="entry name" value="LysR_substrate"/>
    <property type="match status" value="1"/>
</dbReference>
<organism evidence="6 7">
    <name type="scientific">Paenibacillus foliorum</name>
    <dbReference type="NCBI Taxonomy" id="2654974"/>
    <lineage>
        <taxon>Bacteria</taxon>
        <taxon>Bacillati</taxon>
        <taxon>Bacillota</taxon>
        <taxon>Bacilli</taxon>
        <taxon>Bacillales</taxon>
        <taxon>Paenibacillaceae</taxon>
        <taxon>Paenibacillus</taxon>
    </lineage>
</organism>
<dbReference type="InterPro" id="IPR036390">
    <property type="entry name" value="WH_DNA-bd_sf"/>
</dbReference>
<evidence type="ECO:0000313" key="6">
    <source>
        <dbReference type="EMBL" id="NOU95948.1"/>
    </source>
</evidence>
<dbReference type="Pfam" id="PF00126">
    <property type="entry name" value="HTH_1"/>
    <property type="match status" value="1"/>
</dbReference>
<dbReference type="InterPro" id="IPR005119">
    <property type="entry name" value="LysR_subst-bd"/>
</dbReference>
<accession>A0A972K3I4</accession>
<dbReference type="PROSITE" id="PS50931">
    <property type="entry name" value="HTH_LYSR"/>
    <property type="match status" value="1"/>
</dbReference>
<reference evidence="6" key="1">
    <citation type="submission" date="2019-10" db="EMBL/GenBank/DDBJ databases">
        <title>Description of Paenibacillus glebae sp. nov.</title>
        <authorList>
            <person name="Carlier A."/>
            <person name="Qi S."/>
        </authorList>
    </citation>
    <scope>NUCLEOTIDE SEQUENCE</scope>
    <source>
        <strain evidence="6">LMG 31456</strain>
    </source>
</reference>
<evidence type="ECO:0000256" key="1">
    <source>
        <dbReference type="ARBA" id="ARBA00009437"/>
    </source>
</evidence>
<dbReference type="InterPro" id="IPR000847">
    <property type="entry name" value="LysR_HTH_N"/>
</dbReference>
<dbReference type="AlphaFoldDB" id="A0A972K3I4"/>
<dbReference type="SUPFAM" id="SSF53850">
    <property type="entry name" value="Periplasmic binding protein-like II"/>
    <property type="match status" value="1"/>
</dbReference>
<protein>
    <submittedName>
        <fullName evidence="6">LysR family transcriptional regulator</fullName>
    </submittedName>
</protein>
<evidence type="ECO:0000256" key="2">
    <source>
        <dbReference type="ARBA" id="ARBA00023015"/>
    </source>
</evidence>
<dbReference type="RefSeq" id="WP_171654177.1">
    <property type="nucleotide sequence ID" value="NZ_WHOD01000087.1"/>
</dbReference>
<gene>
    <name evidence="6" type="ORF">GC093_22395</name>
</gene>